<accession>A0A6J1PQ20</accession>
<evidence type="ECO:0000313" key="2">
    <source>
        <dbReference type="Proteomes" id="UP000504618"/>
    </source>
</evidence>
<sequence length="232" mass="25880">MRVDKASLSSDNNVKKPTYVTHDINVSHERSKNKNYMDCKGVKPLQETSGSIEMCKSAAITSDKKLSSQKCSSSNKGSTIDPKCTSAKEGEESATLESLANAISKLEEEMLACKTILRKIDRNLESFFETETTNKCTNKNISTGAVYVLDEFPLTNLSDLEKIEHKLKKDKTFHSKVVNALHSGVMGQSLQKKVNSILRMVLDDKLASSFNWKGQRGTKLKLAKRRITKIMI</sequence>
<reference evidence="3" key="1">
    <citation type="submission" date="2025-08" db="UniProtKB">
        <authorList>
            <consortium name="RefSeq"/>
        </authorList>
    </citation>
    <scope>IDENTIFICATION</scope>
    <source>
        <tissue evidence="3">Whole body</tissue>
    </source>
</reference>
<dbReference type="PANTHER" id="PTHR34153">
    <property type="entry name" value="SI:CH211-262H13.3-RELATED-RELATED"/>
    <property type="match status" value="1"/>
</dbReference>
<dbReference type="AlphaFoldDB" id="A0A6J1PQ20"/>
<proteinExistence type="predicted"/>
<organism evidence="2 3">
    <name type="scientific">Temnothorax curvispinosus</name>
    <dbReference type="NCBI Taxonomy" id="300111"/>
    <lineage>
        <taxon>Eukaryota</taxon>
        <taxon>Metazoa</taxon>
        <taxon>Ecdysozoa</taxon>
        <taxon>Arthropoda</taxon>
        <taxon>Hexapoda</taxon>
        <taxon>Insecta</taxon>
        <taxon>Pterygota</taxon>
        <taxon>Neoptera</taxon>
        <taxon>Endopterygota</taxon>
        <taxon>Hymenoptera</taxon>
        <taxon>Apocrita</taxon>
        <taxon>Aculeata</taxon>
        <taxon>Formicoidea</taxon>
        <taxon>Formicidae</taxon>
        <taxon>Myrmicinae</taxon>
        <taxon>Temnothorax</taxon>
    </lineage>
</organism>
<protein>
    <submittedName>
        <fullName evidence="3">Uncharacterized protein LOC112454165</fullName>
    </submittedName>
</protein>
<dbReference type="Pfam" id="PF16064">
    <property type="entry name" value="DUF4806"/>
    <property type="match status" value="1"/>
</dbReference>
<evidence type="ECO:0000259" key="1">
    <source>
        <dbReference type="Pfam" id="PF16064"/>
    </source>
</evidence>
<name>A0A6J1PQ20_9HYME</name>
<feature type="domain" description="DUF4806" evidence="1">
    <location>
        <begin position="150"/>
        <end position="228"/>
    </location>
</feature>
<dbReference type="RefSeq" id="XP_024871170.1">
    <property type="nucleotide sequence ID" value="XM_025015402.1"/>
</dbReference>
<dbReference type="GeneID" id="112454165"/>
<feature type="non-terminal residue" evidence="3">
    <location>
        <position position="232"/>
    </location>
</feature>
<dbReference type="PANTHER" id="PTHR34153:SF2">
    <property type="entry name" value="SI:CH211-262H13.3-RELATED"/>
    <property type="match status" value="1"/>
</dbReference>
<gene>
    <name evidence="3" type="primary">LOC112454165</name>
</gene>
<evidence type="ECO:0000313" key="3">
    <source>
        <dbReference type="RefSeq" id="XP_024871170.1"/>
    </source>
</evidence>
<keyword evidence="2" id="KW-1185">Reference proteome</keyword>
<dbReference type="InterPro" id="IPR032071">
    <property type="entry name" value="DUF4806"/>
</dbReference>
<dbReference type="OrthoDB" id="7554316at2759"/>
<dbReference type="Proteomes" id="UP000504618">
    <property type="component" value="Unplaced"/>
</dbReference>